<keyword evidence="2" id="KW-1185">Reference proteome</keyword>
<evidence type="ECO:0000313" key="2">
    <source>
        <dbReference type="Proteomes" id="UP000002247"/>
    </source>
</evidence>
<evidence type="ECO:0008006" key="3">
    <source>
        <dbReference type="Google" id="ProtNLM"/>
    </source>
</evidence>
<accession>D6ZAF7</accession>
<organism evidence="1 2">
    <name type="scientific">Segniliparus rotundus (strain ATCC BAA-972 / CDC 1076 / CIP 108378 / DSM 44985 / JCM 13578)</name>
    <dbReference type="NCBI Taxonomy" id="640132"/>
    <lineage>
        <taxon>Bacteria</taxon>
        <taxon>Bacillati</taxon>
        <taxon>Actinomycetota</taxon>
        <taxon>Actinomycetes</taxon>
        <taxon>Mycobacteriales</taxon>
        <taxon>Segniliparaceae</taxon>
        <taxon>Segniliparus</taxon>
    </lineage>
</organism>
<evidence type="ECO:0000313" key="1">
    <source>
        <dbReference type="EMBL" id="ADG96699.1"/>
    </source>
</evidence>
<dbReference type="InterPro" id="IPR011047">
    <property type="entry name" value="Quinoprotein_ADH-like_sf"/>
</dbReference>
<dbReference type="Proteomes" id="UP000002247">
    <property type="component" value="Chromosome"/>
</dbReference>
<dbReference type="STRING" id="640132.Srot_0210"/>
<sequence length="439" mass="46135">MRRPVFWRDCLIAFSIALTVLAAGAVLWLRAPTRQVVAQTAARAAPSPQNAAVVPESFELAWSKSDSAASSPMVFGGTLVVADAHALTGWEIATGRQAWRFAEPMPLCAATSAWGKVFAVYRGPDGCSLVVALEAATGKRPTGLHEDTRTGNGALFRHIRLAPTVLSQGSEGGGPGSGTGAWAPHMILALGPRHLELWHENLLRSVEYGHVTTPFEPNKQPHPGCALRSAVVGEDSFAVLERCRRDSALLLSFLKNSPKKDTEPEKACPKEQTCSAVLDTLQPGDDAELLGVVDERAALYVPATQDHPAQIAEVGMHGEVVRSTDLNTPVTEHQTPPWRTSPALITWWTGAAVVGLSAESLAVVFQTPGLVGPATEMGGQLIAPTADGLAVLDPATGARLRDIPMQGANAGGKGGVSLAVSGSSVIRQQGGKVLVYSGR</sequence>
<dbReference type="EMBL" id="CP001958">
    <property type="protein sequence ID" value="ADG96699.1"/>
    <property type="molecule type" value="Genomic_DNA"/>
</dbReference>
<reference evidence="1 2" key="1">
    <citation type="journal article" date="2010" name="Stand. Genomic Sci.">
        <title>Complete genome sequence of Segniliparus rotundus type strain (CDC 1076).</title>
        <authorList>
            <person name="Sikorski J."/>
            <person name="Lapidus A."/>
            <person name="Copeland A."/>
            <person name="Misra M."/>
            <person name="Glavina Del Rio T."/>
            <person name="Nolan M."/>
            <person name="Lucas S."/>
            <person name="Chen F."/>
            <person name="Tice H."/>
            <person name="Cheng J.F."/>
            <person name="Jando M."/>
            <person name="Schneider S."/>
            <person name="Bruce D."/>
            <person name="Goodwin L."/>
            <person name="Pitluck S."/>
            <person name="Liolios K."/>
            <person name="Mikhailova N."/>
            <person name="Pati A."/>
            <person name="Ivanova N."/>
            <person name="Mavromatis K."/>
            <person name="Chen A."/>
            <person name="Palaniappan K."/>
            <person name="Chertkov O."/>
            <person name="Land M."/>
            <person name="Hauser L."/>
            <person name="Chang Y.J."/>
            <person name="Jeffries C.D."/>
            <person name="Brettin T."/>
            <person name="Detter J.C."/>
            <person name="Han C."/>
            <person name="Rohde M."/>
            <person name="Goker M."/>
            <person name="Bristow J."/>
            <person name="Eisen J.A."/>
            <person name="Markowitz V."/>
            <person name="Hugenholtz P."/>
            <person name="Kyrpides N.C."/>
            <person name="Klenk H.P."/>
        </authorList>
    </citation>
    <scope>NUCLEOTIDE SEQUENCE [LARGE SCALE GENOMIC DNA]</scope>
    <source>
        <strain evidence="2">ATCC BAA-972 / CDC 1076 / CIP 108378 / DSM 44985 / JCM 13578</strain>
    </source>
</reference>
<dbReference type="RefSeq" id="WP_013137155.1">
    <property type="nucleotide sequence ID" value="NC_014168.1"/>
</dbReference>
<protein>
    <recommendedName>
        <fullName evidence="3">Pyrrolo-quinoline quinone</fullName>
    </recommendedName>
</protein>
<dbReference type="AlphaFoldDB" id="D6ZAF7"/>
<dbReference type="OrthoDB" id="5182370at2"/>
<name>D6ZAF7_SEGRD</name>
<gene>
    <name evidence="1" type="ordered locus">Srot_0210</name>
</gene>
<dbReference type="eggNOG" id="COG1520">
    <property type="taxonomic scope" value="Bacteria"/>
</dbReference>
<dbReference type="Gene3D" id="2.130.10.10">
    <property type="entry name" value="YVTN repeat-like/Quinoprotein amine dehydrogenase"/>
    <property type="match status" value="1"/>
</dbReference>
<dbReference type="InterPro" id="IPR015943">
    <property type="entry name" value="WD40/YVTN_repeat-like_dom_sf"/>
</dbReference>
<dbReference type="SUPFAM" id="SSF50998">
    <property type="entry name" value="Quinoprotein alcohol dehydrogenase-like"/>
    <property type="match status" value="1"/>
</dbReference>
<dbReference type="KEGG" id="srt:Srot_0210"/>
<dbReference type="HOGENOM" id="CLU_042525_0_0_11"/>
<proteinExistence type="predicted"/>